<protein>
    <submittedName>
        <fullName evidence="1">Uncharacterized protein</fullName>
    </submittedName>
</protein>
<sequence length="59" mass="6501">MTVIAFPRVERREDRLRGIEQCLDALAHEADALGLDLLAHMIAVAREAASDSASAELRR</sequence>
<dbReference type="EMBL" id="JAAIYP010000030">
    <property type="protein sequence ID" value="NFV79483.1"/>
    <property type="molecule type" value="Genomic_DNA"/>
</dbReference>
<reference evidence="1 2" key="1">
    <citation type="submission" date="2020-02" db="EMBL/GenBank/DDBJ databases">
        <authorList>
            <person name="Dziuba M."/>
            <person name="Kuznetsov B."/>
            <person name="Mardanov A."/>
            <person name="Ravin N."/>
            <person name="Grouzdev D."/>
        </authorList>
    </citation>
    <scope>NUCLEOTIDE SEQUENCE [LARGE SCALE GENOMIC DNA]</scope>
    <source>
        <strain evidence="1 2">SpK</strain>
    </source>
</reference>
<name>A0A7C9QSF8_9PROT</name>
<accession>A0A7C9QSF8</accession>
<keyword evidence="2" id="KW-1185">Reference proteome</keyword>
<dbReference type="RefSeq" id="WP_163675954.1">
    <property type="nucleotide sequence ID" value="NZ_JAAIYP010000030.1"/>
</dbReference>
<evidence type="ECO:0000313" key="2">
    <source>
        <dbReference type="Proteomes" id="UP000480684"/>
    </source>
</evidence>
<proteinExistence type="predicted"/>
<evidence type="ECO:0000313" key="1">
    <source>
        <dbReference type="EMBL" id="NFV79483.1"/>
    </source>
</evidence>
<dbReference type="AlphaFoldDB" id="A0A7C9QSF8"/>
<organism evidence="1 2">
    <name type="scientific">Magnetospirillum aberrantis SpK</name>
    <dbReference type="NCBI Taxonomy" id="908842"/>
    <lineage>
        <taxon>Bacteria</taxon>
        <taxon>Pseudomonadati</taxon>
        <taxon>Pseudomonadota</taxon>
        <taxon>Alphaproteobacteria</taxon>
        <taxon>Rhodospirillales</taxon>
        <taxon>Rhodospirillaceae</taxon>
        <taxon>Magnetospirillum</taxon>
    </lineage>
</organism>
<gene>
    <name evidence="1" type="ORF">G4223_05095</name>
</gene>
<comment type="caution">
    <text evidence="1">The sequence shown here is derived from an EMBL/GenBank/DDBJ whole genome shotgun (WGS) entry which is preliminary data.</text>
</comment>
<dbReference type="Proteomes" id="UP000480684">
    <property type="component" value="Unassembled WGS sequence"/>
</dbReference>